<dbReference type="EMBL" id="CP042382">
    <property type="protein sequence ID" value="QEA40861.1"/>
    <property type="molecule type" value="Genomic_DNA"/>
</dbReference>
<dbReference type="Pfam" id="PF03886">
    <property type="entry name" value="ABC_trans_aux"/>
    <property type="match status" value="1"/>
</dbReference>
<dbReference type="Gene3D" id="3.40.50.10610">
    <property type="entry name" value="ABC-type transport auxiliary lipoprotein component"/>
    <property type="match status" value="1"/>
</dbReference>
<dbReference type="KEGG" id="paur:FGL86_07610"/>
<protein>
    <recommendedName>
        <fullName evidence="2">ABC-type transport auxiliary lipoprotein component domain-containing protein</fullName>
    </recommendedName>
</protein>
<keyword evidence="4" id="KW-1185">Reference proteome</keyword>
<evidence type="ECO:0000313" key="3">
    <source>
        <dbReference type="EMBL" id="QEA40861.1"/>
    </source>
</evidence>
<dbReference type="SUPFAM" id="SSF159594">
    <property type="entry name" value="XCC0632-like"/>
    <property type="match status" value="1"/>
</dbReference>
<feature type="signal peptide" evidence="1">
    <location>
        <begin position="1"/>
        <end position="20"/>
    </location>
</feature>
<reference evidence="3 4" key="1">
    <citation type="submission" date="2019-06" db="EMBL/GenBank/DDBJ databases">
        <title>Genome analyses of bacteria isolated from kimchi.</title>
        <authorList>
            <person name="Lee S."/>
            <person name="Ahn S."/>
            <person name="Roh S."/>
        </authorList>
    </citation>
    <scope>NUCLEOTIDE SEQUENCE [LARGE SCALE GENOMIC DNA]</scope>
    <source>
        <strain evidence="3 4">CBA4606</strain>
    </source>
</reference>
<evidence type="ECO:0000313" key="4">
    <source>
        <dbReference type="Proteomes" id="UP000321272"/>
    </source>
</evidence>
<name>A0A5B8SWQ5_9GAMM</name>
<evidence type="ECO:0000256" key="1">
    <source>
        <dbReference type="SAM" id="SignalP"/>
    </source>
</evidence>
<keyword evidence="1" id="KW-0732">Signal</keyword>
<feature type="domain" description="ABC-type transport auxiliary lipoprotein component" evidence="2">
    <location>
        <begin position="32"/>
        <end position="190"/>
    </location>
</feature>
<dbReference type="InterPro" id="IPR005586">
    <property type="entry name" value="ABC_trans_aux"/>
</dbReference>
<proteinExistence type="predicted"/>
<organism evidence="3 4">
    <name type="scientific">Pistricoccus aurantiacus</name>
    <dbReference type="NCBI Taxonomy" id="1883414"/>
    <lineage>
        <taxon>Bacteria</taxon>
        <taxon>Pseudomonadati</taxon>
        <taxon>Pseudomonadota</taxon>
        <taxon>Gammaproteobacteria</taxon>
        <taxon>Oceanospirillales</taxon>
        <taxon>Halomonadaceae</taxon>
        <taxon>Pistricoccus</taxon>
    </lineage>
</organism>
<evidence type="ECO:0000259" key="2">
    <source>
        <dbReference type="Pfam" id="PF03886"/>
    </source>
</evidence>
<feature type="chain" id="PRO_5023120934" description="ABC-type transport auxiliary lipoprotein component domain-containing protein" evidence="1">
    <location>
        <begin position="21"/>
        <end position="204"/>
    </location>
</feature>
<dbReference type="OrthoDB" id="5795476at2"/>
<gene>
    <name evidence="3" type="ORF">FGL86_07610</name>
</gene>
<accession>A0A5B8SWQ5</accession>
<sequence length="204" mass="22325">MSRIFLLAIASLVTTLPACTLLSGSTPSETFVLPTQPIDTSSTAPLETILRVATPEANETLKGRRILVMPTANRLKAYQGARWSDAAPSLLRDRLIAAFRQDGRLAGVVGGNSPVKSDVILLSELSAFHSEYRQGKPWAVIRLDAQLIDGARHRLLANRRFSVGIESQDEQLESVVEAFGEAADQLSRQLIDWSHANIKDHQAE</sequence>
<dbReference type="Proteomes" id="UP000321272">
    <property type="component" value="Chromosome"/>
</dbReference>
<dbReference type="AlphaFoldDB" id="A0A5B8SWQ5"/>